<protein>
    <submittedName>
        <fullName evidence="2">Uncharacterized protein</fullName>
    </submittedName>
</protein>
<organism evidence="2 3">
    <name type="scientific">Pleuronectes platessa</name>
    <name type="common">European plaice</name>
    <dbReference type="NCBI Taxonomy" id="8262"/>
    <lineage>
        <taxon>Eukaryota</taxon>
        <taxon>Metazoa</taxon>
        <taxon>Chordata</taxon>
        <taxon>Craniata</taxon>
        <taxon>Vertebrata</taxon>
        <taxon>Euteleostomi</taxon>
        <taxon>Actinopterygii</taxon>
        <taxon>Neopterygii</taxon>
        <taxon>Teleostei</taxon>
        <taxon>Neoteleostei</taxon>
        <taxon>Acanthomorphata</taxon>
        <taxon>Carangaria</taxon>
        <taxon>Pleuronectiformes</taxon>
        <taxon>Pleuronectoidei</taxon>
        <taxon>Pleuronectidae</taxon>
        <taxon>Pleuronectes</taxon>
    </lineage>
</organism>
<evidence type="ECO:0000256" key="1">
    <source>
        <dbReference type="SAM" id="MobiDB-lite"/>
    </source>
</evidence>
<gene>
    <name evidence="2" type="ORF">PLEPLA_LOCUS34137</name>
</gene>
<feature type="region of interest" description="Disordered" evidence="1">
    <location>
        <begin position="68"/>
        <end position="100"/>
    </location>
</feature>
<feature type="compositionally biased region" description="Polar residues" evidence="1">
    <location>
        <begin position="148"/>
        <end position="161"/>
    </location>
</feature>
<accession>A0A9N7V653</accession>
<sequence>MNSRRVAETPQHCRHHTSPGKETRSRWSNAPDEPVTRLLIGRCQTALCDRRARAGCCVADNVRCDSSGRCTKTREQHRRGGNSVPPGRGGFPGQITTTRPVTHLPGVSQWKMSSQFSQYRGLKKRQCRTGAVTTNTQRRGCVEDQSKPSRQSSGPKNSRAGSTPLAGGQVKL</sequence>
<dbReference type="EMBL" id="CADEAL010003914">
    <property type="protein sequence ID" value="CAB1446410.1"/>
    <property type="molecule type" value="Genomic_DNA"/>
</dbReference>
<evidence type="ECO:0000313" key="2">
    <source>
        <dbReference type="EMBL" id="CAB1446410.1"/>
    </source>
</evidence>
<feature type="region of interest" description="Disordered" evidence="1">
    <location>
        <begin position="1"/>
        <end position="30"/>
    </location>
</feature>
<reference evidence="2" key="1">
    <citation type="submission" date="2020-03" db="EMBL/GenBank/DDBJ databases">
        <authorList>
            <person name="Weist P."/>
        </authorList>
    </citation>
    <scope>NUCLEOTIDE SEQUENCE</scope>
</reference>
<evidence type="ECO:0000313" key="3">
    <source>
        <dbReference type="Proteomes" id="UP001153269"/>
    </source>
</evidence>
<proteinExistence type="predicted"/>
<feature type="region of interest" description="Disordered" evidence="1">
    <location>
        <begin position="127"/>
        <end position="172"/>
    </location>
</feature>
<dbReference type="Proteomes" id="UP001153269">
    <property type="component" value="Unassembled WGS sequence"/>
</dbReference>
<dbReference type="AlphaFoldDB" id="A0A9N7V653"/>
<keyword evidence="3" id="KW-1185">Reference proteome</keyword>
<name>A0A9N7V653_PLEPL</name>
<comment type="caution">
    <text evidence="2">The sequence shown here is derived from an EMBL/GenBank/DDBJ whole genome shotgun (WGS) entry which is preliminary data.</text>
</comment>